<dbReference type="AlphaFoldDB" id="A0ABD1W8W1"/>
<organism evidence="1 2">
    <name type="scientific">Forsythia ovata</name>
    <dbReference type="NCBI Taxonomy" id="205694"/>
    <lineage>
        <taxon>Eukaryota</taxon>
        <taxon>Viridiplantae</taxon>
        <taxon>Streptophyta</taxon>
        <taxon>Embryophyta</taxon>
        <taxon>Tracheophyta</taxon>
        <taxon>Spermatophyta</taxon>
        <taxon>Magnoliopsida</taxon>
        <taxon>eudicotyledons</taxon>
        <taxon>Gunneridae</taxon>
        <taxon>Pentapetalae</taxon>
        <taxon>asterids</taxon>
        <taxon>lamiids</taxon>
        <taxon>Lamiales</taxon>
        <taxon>Oleaceae</taxon>
        <taxon>Forsythieae</taxon>
        <taxon>Forsythia</taxon>
    </lineage>
</organism>
<dbReference type="Proteomes" id="UP001604277">
    <property type="component" value="Unassembled WGS sequence"/>
</dbReference>
<comment type="caution">
    <text evidence="1">The sequence shown here is derived from an EMBL/GenBank/DDBJ whole genome shotgun (WGS) entry which is preliminary data.</text>
</comment>
<dbReference type="GO" id="GO:0000502">
    <property type="term" value="C:proteasome complex"/>
    <property type="evidence" value="ECO:0007669"/>
    <property type="project" value="UniProtKB-KW"/>
</dbReference>
<name>A0ABD1W8W1_9LAMI</name>
<sequence>MRTQKISFARKRSCVFRRPFSLLIHLNTRTKKFPNPKLAPARVFVHAQIRWRSEITYPSSTSVRLPLVKGLHIIQLKSFEALNQIAVAVGVDPIKSVKGKVVIDAFRMIN</sequence>
<gene>
    <name evidence="1" type="ORF">Fot_15312</name>
</gene>
<keyword evidence="2" id="KW-1185">Reference proteome</keyword>
<accession>A0ABD1W8W1</accession>
<evidence type="ECO:0000313" key="2">
    <source>
        <dbReference type="Proteomes" id="UP001604277"/>
    </source>
</evidence>
<dbReference type="EMBL" id="JBFOLJ010000004">
    <property type="protein sequence ID" value="KAL2546079.1"/>
    <property type="molecule type" value="Genomic_DNA"/>
</dbReference>
<protein>
    <submittedName>
        <fullName evidence="1">26S proteasome non-ATPase regulatory subunit 14</fullName>
    </submittedName>
</protein>
<reference evidence="2" key="1">
    <citation type="submission" date="2024-07" db="EMBL/GenBank/DDBJ databases">
        <title>Two chromosome-level genome assemblies of Korean endemic species Abeliophyllum distichum and Forsythia ovata (Oleaceae).</title>
        <authorList>
            <person name="Jang H."/>
        </authorList>
    </citation>
    <scope>NUCLEOTIDE SEQUENCE [LARGE SCALE GENOMIC DNA]</scope>
</reference>
<keyword evidence="1" id="KW-0647">Proteasome</keyword>
<evidence type="ECO:0000313" key="1">
    <source>
        <dbReference type="EMBL" id="KAL2546079.1"/>
    </source>
</evidence>
<proteinExistence type="predicted"/>